<feature type="site" description="Electron transfer via tryptophanyl radical" evidence="6">
    <location>
        <position position="466"/>
    </location>
</feature>
<feature type="compositionally biased region" description="Polar residues" evidence="8">
    <location>
        <begin position="610"/>
        <end position="619"/>
    </location>
</feature>
<dbReference type="GO" id="GO:0003904">
    <property type="term" value="F:deoxyribodipyrimidine photo-lyase activity"/>
    <property type="evidence" value="ECO:0007669"/>
    <property type="project" value="TreeGrafter"/>
</dbReference>
<comment type="cofactor">
    <cofactor evidence="5 7">
        <name>FAD</name>
        <dbReference type="ChEBI" id="CHEBI:57692"/>
    </cofactor>
    <text evidence="5 7">Binds 1 FAD per subunit.</text>
</comment>
<dbReference type="Gene3D" id="3.40.50.620">
    <property type="entry name" value="HUPs"/>
    <property type="match status" value="1"/>
</dbReference>
<evidence type="ECO:0000256" key="3">
    <source>
        <dbReference type="ARBA" id="ARBA00022827"/>
    </source>
</evidence>
<feature type="binding site" evidence="5">
    <location>
        <position position="306"/>
    </location>
    <ligand>
        <name>FAD</name>
        <dbReference type="ChEBI" id="CHEBI:57692"/>
    </ligand>
</feature>
<keyword evidence="3 5" id="KW-0274">FAD</keyword>
<dbReference type="STRING" id="5286.A0A0K3CA16"/>
<dbReference type="AlphaFoldDB" id="A0A0K3CA16"/>
<evidence type="ECO:0000256" key="4">
    <source>
        <dbReference type="ARBA" id="ARBA00022991"/>
    </source>
</evidence>
<comment type="function">
    <text evidence="7">May have a photoreceptor function.</text>
</comment>
<dbReference type="EMBL" id="CWKI01000002">
    <property type="protein sequence ID" value="CTR05497.1"/>
    <property type="molecule type" value="Genomic_DNA"/>
</dbReference>
<sequence length="658" mass="75003">MGRKVVLTLHRNDLRMHDNELLHAAHDSSHSDVTHVLPLYVFDERFVELSGFPGYEREGPEARTRLCGFWRTGAFRARFLVEGVYDMRTSLRQRGSDLLLRFGKMEKVTTDVVKALIANGDEVREVILQKEVRTFLHTVMDGAKGLARQFYTEELAIERKLRKALREVGVELRTFDQVPLIHVNDLPFAPEAMPDVFTPFRKRIENLPRLGRPPFPIPSPFKPYPRPPSDSQPWPGYGAHIELEHRGLEYVLHCLLRPLQDTFQLRAGSEGKNQKSAFPYAGGETPALERLEWYFKEGNPPPVARYKETRNGLLGHSYSTKLSPFLAFGFISPRLIVKALDEYDEKFRSTQNTYWIRFELLWRDYFLYAARKFGSKLFTLGGFEERTDPKQAAIKTQPGWWKQWDQDQPLVGQTDKEQPAVRWMQGKTGVPFVDANMAELRESGFMSNRGRQNVASFLTKDLQIDWRLGAEFFESHLIDYEPSNNWGNWAYIAGVGNDPRASRQFNPVKQGNDYDPYGDYVRTWLPQLSAVPTNRIQCPWILSDADFNKYIPKGSYPRKPVIEQPGWKAHYTRRGPSKQGVPNRNERAKNLGPVILGAAAAREQGKKPNGVSTATQTAGGETDGSSRRRETKLNGIVRAEAKQNGSGGGGATKARYLE</sequence>
<dbReference type="Pfam" id="PF00875">
    <property type="entry name" value="DNA_photolyase"/>
    <property type="match status" value="1"/>
</dbReference>
<dbReference type="InterPro" id="IPR014133">
    <property type="entry name" value="Cry_DASH"/>
</dbReference>
<evidence type="ECO:0000313" key="11">
    <source>
        <dbReference type="Proteomes" id="UP000199069"/>
    </source>
</evidence>
<protein>
    <recommendedName>
        <fullName evidence="7">Cryptochrome DASH</fullName>
    </recommendedName>
</protein>
<dbReference type="OMA" id="KFWRCGP"/>
<dbReference type="InterPro" id="IPR036155">
    <property type="entry name" value="Crypto/Photolyase_N_sf"/>
</dbReference>
<feature type="site" description="Electron transfer via tryptophanyl radical" evidence="6">
    <location>
        <position position="489"/>
    </location>
</feature>
<dbReference type="InterPro" id="IPR006050">
    <property type="entry name" value="DNA_photolyase_N"/>
</dbReference>
<keyword evidence="4 7" id="KW-0157">Chromophore</keyword>
<keyword evidence="2 5" id="KW-0285">Flavoprotein</keyword>
<feature type="region of interest" description="Disordered" evidence="8">
    <location>
        <begin position="601"/>
        <end position="658"/>
    </location>
</feature>
<dbReference type="Proteomes" id="UP000199069">
    <property type="component" value="Unassembled WGS sequence"/>
</dbReference>
<reference evidence="10 11" key="1">
    <citation type="submission" date="2015-07" db="EMBL/GenBank/DDBJ databases">
        <authorList>
            <person name="Cajimat M.N.B."/>
            <person name="Milazzo M.L."/>
            <person name="Fulhorst C.F."/>
        </authorList>
    </citation>
    <scope>NUCLEOTIDE SEQUENCE [LARGE SCALE GENOMIC DNA]</scope>
    <source>
        <strain evidence="10">Single colony</strain>
    </source>
</reference>
<name>A0A0K3CA16_RHOTO</name>
<dbReference type="GO" id="GO:0071949">
    <property type="term" value="F:FAD binding"/>
    <property type="evidence" value="ECO:0007669"/>
    <property type="project" value="TreeGrafter"/>
</dbReference>
<evidence type="ECO:0000256" key="5">
    <source>
        <dbReference type="PIRSR" id="PIRSR602081-1"/>
    </source>
</evidence>
<dbReference type="GO" id="GO:0003684">
    <property type="term" value="F:damaged DNA binding"/>
    <property type="evidence" value="ECO:0007669"/>
    <property type="project" value="TreeGrafter"/>
</dbReference>
<dbReference type="SUPFAM" id="SSF48173">
    <property type="entry name" value="Cryptochrome/photolyase FAD-binding domain"/>
    <property type="match status" value="1"/>
</dbReference>
<dbReference type="InterPro" id="IPR005101">
    <property type="entry name" value="Cryptochr/Photolyase_FAD-bd"/>
</dbReference>
<dbReference type="PROSITE" id="PS51645">
    <property type="entry name" value="PHR_CRY_ALPHA_BETA"/>
    <property type="match status" value="1"/>
</dbReference>
<dbReference type="GO" id="GO:0000719">
    <property type="term" value="P:photoreactive repair"/>
    <property type="evidence" value="ECO:0007669"/>
    <property type="project" value="TreeGrafter"/>
</dbReference>
<dbReference type="PANTHER" id="PTHR11455">
    <property type="entry name" value="CRYPTOCHROME"/>
    <property type="match status" value="1"/>
</dbReference>
<comment type="similarity">
    <text evidence="1 7">Belongs to the DNA photolyase class-1 family.</text>
</comment>
<evidence type="ECO:0000256" key="7">
    <source>
        <dbReference type="RuleBase" id="RU367151"/>
    </source>
</evidence>
<dbReference type="NCBIfam" id="TIGR02765">
    <property type="entry name" value="crypto_DASH"/>
    <property type="match status" value="1"/>
</dbReference>
<dbReference type="InterPro" id="IPR014729">
    <property type="entry name" value="Rossmann-like_a/b/a_fold"/>
</dbReference>
<comment type="cofactor">
    <cofactor evidence="7">
        <name>(6R)-5,10-methylene-5,6,7,8-tetrahydrofolate</name>
        <dbReference type="ChEBI" id="CHEBI:15636"/>
    </cofactor>
    <text evidence="7">Binds 1 5,10-methenyltetrahydrofolate (MTHF) per subunit.</text>
</comment>
<evidence type="ECO:0000256" key="2">
    <source>
        <dbReference type="ARBA" id="ARBA00022630"/>
    </source>
</evidence>
<dbReference type="SUPFAM" id="SSF52425">
    <property type="entry name" value="Cryptochrome/photolyase, N-terminal domain"/>
    <property type="match status" value="1"/>
</dbReference>
<dbReference type="PRINTS" id="PR00147">
    <property type="entry name" value="DNAPHOTLYASE"/>
</dbReference>
<feature type="domain" description="Photolyase/cryptochrome alpha/beta" evidence="9">
    <location>
        <begin position="4"/>
        <end position="180"/>
    </location>
</feature>
<dbReference type="InterPro" id="IPR002081">
    <property type="entry name" value="Cryptochrome/DNA_photolyase_1"/>
</dbReference>
<proteinExistence type="inferred from homology"/>
<keyword evidence="11" id="KW-1185">Reference proteome</keyword>
<dbReference type="PANTHER" id="PTHR11455:SF22">
    <property type="entry name" value="CRYPTOCHROME DASH"/>
    <property type="match status" value="1"/>
</dbReference>
<organism evidence="10 11">
    <name type="scientific">Rhodotorula toruloides</name>
    <name type="common">Yeast</name>
    <name type="synonym">Rhodosporidium toruloides</name>
    <dbReference type="NCBI Taxonomy" id="5286"/>
    <lineage>
        <taxon>Eukaryota</taxon>
        <taxon>Fungi</taxon>
        <taxon>Dikarya</taxon>
        <taxon>Basidiomycota</taxon>
        <taxon>Pucciniomycotina</taxon>
        <taxon>Microbotryomycetes</taxon>
        <taxon>Sporidiobolales</taxon>
        <taxon>Sporidiobolaceae</taxon>
        <taxon>Rhodotorula</taxon>
    </lineage>
</organism>
<evidence type="ECO:0000256" key="8">
    <source>
        <dbReference type="SAM" id="MobiDB-lite"/>
    </source>
</evidence>
<dbReference type="Gene3D" id="1.25.40.80">
    <property type="match status" value="1"/>
</dbReference>
<feature type="site" description="Electron transfer via tryptophanyl radical" evidence="6">
    <location>
        <position position="404"/>
    </location>
</feature>
<dbReference type="Pfam" id="PF03441">
    <property type="entry name" value="FAD_binding_7"/>
    <property type="match status" value="1"/>
</dbReference>
<evidence type="ECO:0000313" key="10">
    <source>
        <dbReference type="EMBL" id="CTR05497.1"/>
    </source>
</evidence>
<dbReference type="Gene3D" id="1.10.579.10">
    <property type="entry name" value="DNA Cyclobutane Dipyrimidine Photolyase, subunit A, domain 3"/>
    <property type="match status" value="1"/>
</dbReference>
<accession>A0A0K3CA16</accession>
<dbReference type="InterPro" id="IPR036134">
    <property type="entry name" value="Crypto/Photolyase_FAD-like_sf"/>
</dbReference>
<feature type="binding site" evidence="5">
    <location>
        <begin position="319"/>
        <end position="323"/>
    </location>
    <ligand>
        <name>FAD</name>
        <dbReference type="ChEBI" id="CHEBI:57692"/>
    </ligand>
</feature>
<evidence type="ECO:0000256" key="1">
    <source>
        <dbReference type="ARBA" id="ARBA00005862"/>
    </source>
</evidence>
<evidence type="ECO:0000256" key="6">
    <source>
        <dbReference type="PIRSR" id="PIRSR602081-2"/>
    </source>
</evidence>
<gene>
    <name evidence="10" type="primary">FGENESH: predicted gene_2.527</name>
    <name evidence="10" type="ORF">BN2166_0013580</name>
</gene>
<evidence type="ECO:0000259" key="9">
    <source>
        <dbReference type="PROSITE" id="PS51645"/>
    </source>
</evidence>